<dbReference type="EMBL" id="SMMG02000003">
    <property type="protein sequence ID" value="KAA3480636.1"/>
    <property type="molecule type" value="Genomic_DNA"/>
</dbReference>
<dbReference type="AlphaFoldDB" id="A0A5B6WHD8"/>
<evidence type="ECO:0000313" key="2">
    <source>
        <dbReference type="Proteomes" id="UP000325315"/>
    </source>
</evidence>
<comment type="caution">
    <text evidence="1">The sequence shown here is derived from an EMBL/GenBank/DDBJ whole genome shotgun (WGS) entry which is preliminary data.</text>
</comment>
<dbReference type="Proteomes" id="UP000325315">
    <property type="component" value="Unassembled WGS sequence"/>
</dbReference>
<sequence>MRRQTSLSKLYNFQKDKLRVNLHDLYTPLPIPMEPWIDISIDFVLGLPRSSSGKDSIFIVVDRFSKMTHFIPCQKLMMLRSKESCNREIWFGYIYERNRFLPNGDLNSFKRR</sequence>
<dbReference type="InterPro" id="IPR012337">
    <property type="entry name" value="RNaseH-like_sf"/>
</dbReference>
<proteinExistence type="predicted"/>
<keyword evidence="2" id="KW-1185">Reference proteome</keyword>
<name>A0A5B6WHD8_9ROSI</name>
<reference evidence="2" key="1">
    <citation type="journal article" date="2019" name="Plant Biotechnol. J.">
        <title>Genome sequencing of the Australian wild diploid species Gossypium australe highlights disease resistance and delayed gland morphogenesis.</title>
        <authorList>
            <person name="Cai Y."/>
            <person name="Cai X."/>
            <person name="Wang Q."/>
            <person name="Wang P."/>
            <person name="Zhang Y."/>
            <person name="Cai C."/>
            <person name="Xu Y."/>
            <person name="Wang K."/>
            <person name="Zhou Z."/>
            <person name="Wang C."/>
            <person name="Geng S."/>
            <person name="Li B."/>
            <person name="Dong Q."/>
            <person name="Hou Y."/>
            <person name="Wang H."/>
            <person name="Ai P."/>
            <person name="Liu Z."/>
            <person name="Yi F."/>
            <person name="Sun M."/>
            <person name="An G."/>
            <person name="Cheng J."/>
            <person name="Zhang Y."/>
            <person name="Shi Q."/>
            <person name="Xie Y."/>
            <person name="Shi X."/>
            <person name="Chang Y."/>
            <person name="Huang F."/>
            <person name="Chen Y."/>
            <person name="Hong S."/>
            <person name="Mi L."/>
            <person name="Sun Q."/>
            <person name="Zhang L."/>
            <person name="Zhou B."/>
            <person name="Peng R."/>
            <person name="Zhang X."/>
            <person name="Liu F."/>
        </authorList>
    </citation>
    <scope>NUCLEOTIDE SEQUENCE [LARGE SCALE GENOMIC DNA]</scope>
    <source>
        <strain evidence="2">cv. PA1801</strain>
    </source>
</reference>
<protein>
    <submittedName>
        <fullName evidence="1">Integrase</fullName>
    </submittedName>
</protein>
<gene>
    <name evidence="1" type="ORF">EPI10_021055</name>
</gene>
<dbReference type="InterPro" id="IPR036397">
    <property type="entry name" value="RNaseH_sf"/>
</dbReference>
<dbReference type="SUPFAM" id="SSF53098">
    <property type="entry name" value="Ribonuclease H-like"/>
    <property type="match status" value="1"/>
</dbReference>
<accession>A0A5B6WHD8</accession>
<dbReference type="PANTHER" id="PTHR35046:SF9">
    <property type="entry name" value="RNA-DIRECTED DNA POLYMERASE"/>
    <property type="match status" value="1"/>
</dbReference>
<organism evidence="1 2">
    <name type="scientific">Gossypium australe</name>
    <dbReference type="NCBI Taxonomy" id="47621"/>
    <lineage>
        <taxon>Eukaryota</taxon>
        <taxon>Viridiplantae</taxon>
        <taxon>Streptophyta</taxon>
        <taxon>Embryophyta</taxon>
        <taxon>Tracheophyta</taxon>
        <taxon>Spermatophyta</taxon>
        <taxon>Magnoliopsida</taxon>
        <taxon>eudicotyledons</taxon>
        <taxon>Gunneridae</taxon>
        <taxon>Pentapetalae</taxon>
        <taxon>rosids</taxon>
        <taxon>malvids</taxon>
        <taxon>Malvales</taxon>
        <taxon>Malvaceae</taxon>
        <taxon>Malvoideae</taxon>
        <taxon>Gossypium</taxon>
    </lineage>
</organism>
<dbReference type="GO" id="GO:0003676">
    <property type="term" value="F:nucleic acid binding"/>
    <property type="evidence" value="ECO:0007669"/>
    <property type="project" value="InterPro"/>
</dbReference>
<dbReference type="Gene3D" id="3.30.420.10">
    <property type="entry name" value="Ribonuclease H-like superfamily/Ribonuclease H"/>
    <property type="match status" value="1"/>
</dbReference>
<dbReference type="PANTHER" id="PTHR35046">
    <property type="entry name" value="ZINC KNUCKLE (CCHC-TYPE) FAMILY PROTEIN"/>
    <property type="match status" value="1"/>
</dbReference>
<dbReference type="OrthoDB" id="1938712at2759"/>
<evidence type="ECO:0000313" key="1">
    <source>
        <dbReference type="EMBL" id="KAA3480636.1"/>
    </source>
</evidence>